<feature type="compositionally biased region" description="Basic and acidic residues" evidence="2">
    <location>
        <begin position="664"/>
        <end position="676"/>
    </location>
</feature>
<evidence type="ECO:0000313" key="3">
    <source>
        <dbReference type="EMBL" id="KNZ64054.1"/>
    </source>
</evidence>
<accession>A0A0L6VTL8</accession>
<gene>
    <name evidence="3" type="ORF">VP01_1072g4</name>
</gene>
<dbReference type="OrthoDB" id="2498778at2759"/>
<feature type="region of interest" description="Disordered" evidence="2">
    <location>
        <begin position="68"/>
        <end position="108"/>
    </location>
</feature>
<sequence>MAQPARLEKLVKRELPHLLTENLRNGWLTREDITPKSVLDALPVSPASTSNGPKKDSTSSLHELLGSLQEPRSDTGEKSTFQHSSAESSNFARHASLQSDKNEEAPDYMMGPTQGRIIRASDPSATSQARAIFHWIPDHLAKLQRTAKSRNRPLRVQSPTFPSFSADRLEEKFDALLARPLAHLQRLLDVQMRANRDISLLREDAAQVKSLINQLVVILDEATLTKYRTIKQVVLAYHESYVEGCRLLEEVAEAWTGMADSLDGLGEEVELEKFDVTLILLEEIRDNVLISGSKKMTSELKSLLAESQNFVNLVSHSRDAPPPLPDSTFAPHRPPLNSPPASTSISHMEALLSPPEGPHRSHSIENAVENFLNTIENLKKSLEALKKDSTSLKHLEEQHDTLEKELLDLRRHLRERATAKVWSRLLAEESTRHEPVKLETVIQDMLATNHFIRTLKRVYVGRKQAYARQDETFHDVAWHVSSGLRAALKQASGSQEARLAALLDAGPTLHIVSASRASLASVKGLLNLFAHFHPDALPWFLRQARALDSIVNLDAAHWSPAQVAAHLKNQLAKHLDQTFPVANKLDAHFLNDHLRTYLNKLTLLEDKLGAESLASLHPDVHDSLRDHFEWEVEQVVGEIVWLKNAIHHLAPSDPMIIPTTRTPDPTKKLSKRDAPTLRQDENTKQLQAYLKQIKEKLLAGSSIRFERALLEPLSGGEGMLQLSQDFGRAEVAAGFARYRGAIDDLIGILTSIELSKLATSPQAGSSSPMLSAFANHLWTIHGPQKQQVLTLAQSSPPFALILQDIIAHLMAPQIIPYPQIHTSSTLFEYYQQSIQLNQEFS</sequence>
<evidence type="ECO:0000313" key="4">
    <source>
        <dbReference type="Proteomes" id="UP000037035"/>
    </source>
</evidence>
<feature type="compositionally biased region" description="Polar residues" evidence="2">
    <location>
        <begin position="78"/>
        <end position="99"/>
    </location>
</feature>
<evidence type="ECO:0000256" key="2">
    <source>
        <dbReference type="SAM" id="MobiDB-lite"/>
    </source>
</evidence>
<keyword evidence="4" id="KW-1185">Reference proteome</keyword>
<dbReference type="Proteomes" id="UP000037035">
    <property type="component" value="Unassembled WGS sequence"/>
</dbReference>
<keyword evidence="1" id="KW-0175">Coiled coil</keyword>
<organism evidence="3 4">
    <name type="scientific">Puccinia sorghi</name>
    <dbReference type="NCBI Taxonomy" id="27349"/>
    <lineage>
        <taxon>Eukaryota</taxon>
        <taxon>Fungi</taxon>
        <taxon>Dikarya</taxon>
        <taxon>Basidiomycota</taxon>
        <taxon>Pucciniomycotina</taxon>
        <taxon>Pucciniomycetes</taxon>
        <taxon>Pucciniales</taxon>
        <taxon>Pucciniaceae</taxon>
        <taxon>Puccinia</taxon>
    </lineage>
</organism>
<dbReference type="EMBL" id="LAVV01000810">
    <property type="protein sequence ID" value="KNZ64054.1"/>
    <property type="molecule type" value="Genomic_DNA"/>
</dbReference>
<dbReference type="AlphaFoldDB" id="A0A0L6VTL8"/>
<feature type="region of interest" description="Disordered" evidence="2">
    <location>
        <begin position="654"/>
        <end position="676"/>
    </location>
</feature>
<dbReference type="VEuPathDB" id="FungiDB:VP01_1072g4"/>
<name>A0A0L6VTL8_9BASI</name>
<feature type="region of interest" description="Disordered" evidence="2">
    <location>
        <begin position="321"/>
        <end position="344"/>
    </location>
</feature>
<protein>
    <submittedName>
        <fullName evidence="3">Uncharacterized protein</fullName>
    </submittedName>
</protein>
<feature type="coiled-coil region" evidence="1">
    <location>
        <begin position="368"/>
        <end position="412"/>
    </location>
</feature>
<reference evidence="3 4" key="1">
    <citation type="submission" date="2015-08" db="EMBL/GenBank/DDBJ databases">
        <title>Next Generation Sequencing and Analysis of the Genome of Puccinia sorghi L Schw, the Causal Agent of Maize Common Rust.</title>
        <authorList>
            <person name="Rochi L."/>
            <person name="Burguener G."/>
            <person name="Darino M."/>
            <person name="Turjanski A."/>
            <person name="Kreff E."/>
            <person name="Dieguez M.J."/>
            <person name="Sacco F."/>
        </authorList>
    </citation>
    <scope>NUCLEOTIDE SEQUENCE [LARGE SCALE GENOMIC DNA]</scope>
    <source>
        <strain evidence="3 4">RO10H11247</strain>
    </source>
</reference>
<proteinExistence type="predicted"/>
<evidence type="ECO:0000256" key="1">
    <source>
        <dbReference type="SAM" id="Coils"/>
    </source>
</evidence>
<comment type="caution">
    <text evidence="3">The sequence shown here is derived from an EMBL/GenBank/DDBJ whole genome shotgun (WGS) entry which is preliminary data.</text>
</comment>